<dbReference type="Gene3D" id="3.10.200.10">
    <property type="entry name" value="Alpha carbonic anhydrase"/>
    <property type="match status" value="1"/>
</dbReference>
<dbReference type="AlphaFoldDB" id="I0K7K0"/>
<evidence type="ECO:0000256" key="5">
    <source>
        <dbReference type="ARBA" id="ARBA00023239"/>
    </source>
</evidence>
<feature type="domain" description="Alpha-carbonic anhydrase" evidence="8">
    <location>
        <begin position="32"/>
        <end position="250"/>
    </location>
</feature>
<dbReference type="OrthoDB" id="5327615at2"/>
<evidence type="ECO:0000256" key="7">
    <source>
        <dbReference type="SAM" id="SignalP"/>
    </source>
</evidence>
<evidence type="ECO:0000256" key="6">
    <source>
        <dbReference type="ARBA" id="ARBA00048348"/>
    </source>
</evidence>
<keyword evidence="3" id="KW-0479">Metal-binding</keyword>
<gene>
    <name evidence="9" type="primary">cah</name>
    <name evidence="9" type="ORF">FAES_2094</name>
</gene>
<dbReference type="eggNOG" id="COG3338">
    <property type="taxonomic scope" value="Bacteria"/>
</dbReference>
<feature type="signal peptide" evidence="7">
    <location>
        <begin position="1"/>
        <end position="22"/>
    </location>
</feature>
<name>I0K7K0_9BACT</name>
<dbReference type="InterPro" id="IPR023561">
    <property type="entry name" value="Carbonic_anhydrase_a-class"/>
</dbReference>
<evidence type="ECO:0000256" key="4">
    <source>
        <dbReference type="ARBA" id="ARBA00022833"/>
    </source>
</evidence>
<reference evidence="9 10" key="1">
    <citation type="journal article" date="2012" name="J. Bacteriol.">
        <title>Genome Sequence of Fibrella aestuarina BUZ 2T, a Filamentous Marine Bacterium.</title>
        <authorList>
            <person name="Filippini M."/>
            <person name="Qi W."/>
            <person name="Blom J."/>
            <person name="Goesmann A."/>
            <person name="Smits T.H."/>
            <person name="Bagheri H.C."/>
        </authorList>
    </citation>
    <scope>NUCLEOTIDE SEQUENCE [LARGE SCALE GENOMIC DNA]</scope>
    <source>
        <strain evidence="10">BUZ 2T</strain>
    </source>
</reference>
<dbReference type="PROSITE" id="PS51144">
    <property type="entry name" value="ALPHA_CA_2"/>
    <property type="match status" value="1"/>
</dbReference>
<keyword evidence="5 9" id="KW-0456">Lyase</keyword>
<organism evidence="9 10">
    <name type="scientific">Fibrella aestuarina BUZ 2</name>
    <dbReference type="NCBI Taxonomy" id="1166018"/>
    <lineage>
        <taxon>Bacteria</taxon>
        <taxon>Pseudomonadati</taxon>
        <taxon>Bacteroidota</taxon>
        <taxon>Cytophagia</taxon>
        <taxon>Cytophagales</taxon>
        <taxon>Spirosomataceae</taxon>
        <taxon>Fibrella</taxon>
    </lineage>
</organism>
<dbReference type="KEGG" id="fae:FAES_2094"/>
<dbReference type="STRING" id="1166018.FAES_2094"/>
<dbReference type="InterPro" id="IPR036398">
    <property type="entry name" value="CA_dom_sf"/>
</dbReference>
<dbReference type="PATRIC" id="fig|1166018.3.peg.3841"/>
<dbReference type="CDD" id="cd03124">
    <property type="entry name" value="alpha_CA_prokaryotic_like"/>
    <property type="match status" value="1"/>
</dbReference>
<dbReference type="SUPFAM" id="SSF51069">
    <property type="entry name" value="Carbonic anhydrase"/>
    <property type="match status" value="1"/>
</dbReference>
<dbReference type="GO" id="GO:0004089">
    <property type="term" value="F:carbonate dehydratase activity"/>
    <property type="evidence" value="ECO:0007669"/>
    <property type="project" value="UniProtKB-EC"/>
</dbReference>
<evidence type="ECO:0000259" key="8">
    <source>
        <dbReference type="PROSITE" id="PS51144"/>
    </source>
</evidence>
<sequence>MNRIFPATVGLLLLAAMGCSKTAPDDATPAPTDWNYEQTNWRSEGAPACAGQAMSPIDIDTTETRKGSLPALTFSYQSMPLQVLDDGHTIEVLGDGKNAISYNGVTYLLKQFHVHRGSEHTLNGKAAPMELHLVNQDERTGAIIVLGVFLTNGPQNAVLQQVLANLPTTQDQPNVVAGVSINPADLLPQNKAYYTYADSPMSASCTQQQDWFIFKNPVAISAGQEGAFAQKYPKNNRPIQALGNREVREN</sequence>
<dbReference type="InterPro" id="IPR001148">
    <property type="entry name" value="CA_dom"/>
</dbReference>
<dbReference type="PROSITE" id="PS51257">
    <property type="entry name" value="PROKAR_LIPOPROTEIN"/>
    <property type="match status" value="1"/>
</dbReference>
<keyword evidence="7" id="KW-0732">Signal</keyword>
<evidence type="ECO:0000256" key="3">
    <source>
        <dbReference type="ARBA" id="ARBA00022723"/>
    </source>
</evidence>
<evidence type="ECO:0000256" key="1">
    <source>
        <dbReference type="ARBA" id="ARBA00010718"/>
    </source>
</evidence>
<dbReference type="RefSeq" id="WP_015331202.1">
    <property type="nucleotide sequence ID" value="NC_020054.1"/>
</dbReference>
<dbReference type="SMART" id="SM01057">
    <property type="entry name" value="Carb_anhydrase"/>
    <property type="match status" value="1"/>
</dbReference>
<dbReference type="InterPro" id="IPR041891">
    <property type="entry name" value="Alpha_CA_prokaryot-like"/>
</dbReference>
<protein>
    <recommendedName>
        <fullName evidence="2">carbonic anhydrase</fullName>
        <ecNumber evidence="2">4.2.1.1</ecNumber>
    </recommendedName>
</protein>
<evidence type="ECO:0000313" key="10">
    <source>
        <dbReference type="Proteomes" id="UP000011058"/>
    </source>
</evidence>
<dbReference type="Proteomes" id="UP000011058">
    <property type="component" value="Chromosome"/>
</dbReference>
<comment type="catalytic activity">
    <reaction evidence="6">
        <text>hydrogencarbonate + H(+) = CO2 + H2O</text>
        <dbReference type="Rhea" id="RHEA:10748"/>
        <dbReference type="ChEBI" id="CHEBI:15377"/>
        <dbReference type="ChEBI" id="CHEBI:15378"/>
        <dbReference type="ChEBI" id="CHEBI:16526"/>
        <dbReference type="ChEBI" id="CHEBI:17544"/>
        <dbReference type="EC" id="4.2.1.1"/>
    </reaction>
</comment>
<dbReference type="PANTHER" id="PTHR18952:SF265">
    <property type="entry name" value="CARBONIC ANHYDRASE"/>
    <property type="match status" value="1"/>
</dbReference>
<feature type="chain" id="PRO_5003629945" description="carbonic anhydrase" evidence="7">
    <location>
        <begin position="23"/>
        <end position="250"/>
    </location>
</feature>
<accession>I0K7K0</accession>
<dbReference type="PANTHER" id="PTHR18952">
    <property type="entry name" value="CARBONIC ANHYDRASE"/>
    <property type="match status" value="1"/>
</dbReference>
<dbReference type="GO" id="GO:0008270">
    <property type="term" value="F:zinc ion binding"/>
    <property type="evidence" value="ECO:0007669"/>
    <property type="project" value="InterPro"/>
</dbReference>
<dbReference type="Pfam" id="PF00194">
    <property type="entry name" value="Carb_anhydrase"/>
    <property type="match status" value="1"/>
</dbReference>
<dbReference type="EC" id="4.2.1.1" evidence="2"/>
<dbReference type="EMBL" id="HE796683">
    <property type="protein sequence ID" value="CCH00103.1"/>
    <property type="molecule type" value="Genomic_DNA"/>
</dbReference>
<evidence type="ECO:0000313" key="9">
    <source>
        <dbReference type="EMBL" id="CCH00103.1"/>
    </source>
</evidence>
<keyword evidence="10" id="KW-1185">Reference proteome</keyword>
<comment type="similarity">
    <text evidence="1">Belongs to the alpha-carbonic anhydrase family.</text>
</comment>
<keyword evidence="4" id="KW-0862">Zinc</keyword>
<dbReference type="HOGENOM" id="CLU_039326_0_2_10"/>
<evidence type="ECO:0000256" key="2">
    <source>
        <dbReference type="ARBA" id="ARBA00012925"/>
    </source>
</evidence>
<proteinExistence type="inferred from homology"/>